<dbReference type="Pfam" id="PF00300">
    <property type="entry name" value="His_Phos_1"/>
    <property type="match status" value="1"/>
</dbReference>
<dbReference type="InterPro" id="IPR013078">
    <property type="entry name" value="His_Pase_superF_clade-1"/>
</dbReference>
<keyword evidence="1" id="KW-0732">Signal</keyword>
<dbReference type="InterPro" id="IPR029033">
    <property type="entry name" value="His_PPase_superfam"/>
</dbReference>
<dbReference type="RefSeq" id="WP_134199278.1">
    <property type="nucleotide sequence ID" value="NZ_SOQZ01000002.1"/>
</dbReference>
<evidence type="ECO:0000313" key="2">
    <source>
        <dbReference type="EMBL" id="TDY12604.1"/>
    </source>
</evidence>
<organism evidence="2 3">
    <name type="scientific">Meridianimaribacter flavus</name>
    <dbReference type="NCBI Taxonomy" id="571115"/>
    <lineage>
        <taxon>Bacteria</taxon>
        <taxon>Pseudomonadati</taxon>
        <taxon>Bacteroidota</taxon>
        <taxon>Flavobacteriia</taxon>
        <taxon>Flavobacteriales</taxon>
        <taxon>Flavobacteriaceae</taxon>
        <taxon>Meridianimaribacter</taxon>
    </lineage>
</organism>
<dbReference type="Proteomes" id="UP000294930">
    <property type="component" value="Unassembled WGS sequence"/>
</dbReference>
<dbReference type="Gene3D" id="3.40.50.1240">
    <property type="entry name" value="Phosphoglycerate mutase-like"/>
    <property type="match status" value="1"/>
</dbReference>
<evidence type="ECO:0000256" key="1">
    <source>
        <dbReference type="SAM" id="SignalP"/>
    </source>
</evidence>
<dbReference type="EMBL" id="SOQZ01000002">
    <property type="protein sequence ID" value="TDY12604.1"/>
    <property type="molecule type" value="Genomic_DNA"/>
</dbReference>
<dbReference type="SUPFAM" id="SSF53254">
    <property type="entry name" value="Phosphoglycerate mutase-like"/>
    <property type="match status" value="1"/>
</dbReference>
<proteinExistence type="predicted"/>
<sequence length="169" mass="19052">MKYVLLLVFTFGLIPMVNAQDVSPSEITTYYFIRHAEKDTSDSSNRNPHLTKEGQSRAVKWSTVLSNIKLDAVYSTNYHRTIETAQPSASKHNLEITTYDPFKMDKKAFIENTKGKTVLVVGHSNTTPMFANIIIGEEVYKQLDESNYTSLFIVTVTNGVASHQLLTIE</sequence>
<reference evidence="2 3" key="1">
    <citation type="submission" date="2019-03" db="EMBL/GenBank/DDBJ databases">
        <title>Genomic Encyclopedia of Type Strains, Phase III (KMG-III): the genomes of soil and plant-associated and newly described type strains.</title>
        <authorList>
            <person name="Whitman W."/>
        </authorList>
    </citation>
    <scope>NUCLEOTIDE SEQUENCE [LARGE SCALE GENOMIC DNA]</scope>
    <source>
        <strain evidence="2 3">CGMCC 1.10957</strain>
    </source>
</reference>
<keyword evidence="3" id="KW-1185">Reference proteome</keyword>
<gene>
    <name evidence="2" type="ORF">A8975_1370</name>
</gene>
<name>A0ABY2G7W1_9FLAO</name>
<comment type="caution">
    <text evidence="2">The sequence shown here is derived from an EMBL/GenBank/DDBJ whole genome shotgun (WGS) entry which is preliminary data.</text>
</comment>
<accession>A0ABY2G7W1</accession>
<dbReference type="CDD" id="cd07067">
    <property type="entry name" value="HP_PGM_like"/>
    <property type="match status" value="1"/>
</dbReference>
<evidence type="ECO:0000313" key="3">
    <source>
        <dbReference type="Proteomes" id="UP000294930"/>
    </source>
</evidence>
<feature type="signal peptide" evidence="1">
    <location>
        <begin position="1"/>
        <end position="19"/>
    </location>
</feature>
<feature type="chain" id="PRO_5047428829" evidence="1">
    <location>
        <begin position="20"/>
        <end position="169"/>
    </location>
</feature>
<protein>
    <submittedName>
        <fullName evidence="2">Histidine phosphatase superfamily protein (Branch 1)</fullName>
    </submittedName>
</protein>